<protein>
    <submittedName>
        <fullName evidence="2">Uncharacterized protein</fullName>
    </submittedName>
</protein>
<dbReference type="Ensembl" id="ENSACAT00000045561.1">
    <property type="protein sequence ID" value="ENSACAP00000040076.1"/>
    <property type="gene ID" value="ENSACAG00000040241.1"/>
</dbReference>
<feature type="region of interest" description="Disordered" evidence="1">
    <location>
        <begin position="31"/>
        <end position="50"/>
    </location>
</feature>
<reference evidence="2" key="3">
    <citation type="submission" date="2025-09" db="UniProtKB">
        <authorList>
            <consortium name="Ensembl"/>
        </authorList>
    </citation>
    <scope>IDENTIFICATION</scope>
</reference>
<evidence type="ECO:0000256" key="1">
    <source>
        <dbReference type="SAM" id="MobiDB-lite"/>
    </source>
</evidence>
<dbReference type="AlphaFoldDB" id="A0A803TXY6"/>
<accession>A0A803TXY6</accession>
<name>A0A803TXY6_ANOCA</name>
<proteinExistence type="predicted"/>
<reference evidence="2" key="2">
    <citation type="submission" date="2025-08" db="UniProtKB">
        <authorList>
            <consortium name="Ensembl"/>
        </authorList>
    </citation>
    <scope>IDENTIFICATION</scope>
</reference>
<evidence type="ECO:0000313" key="2">
    <source>
        <dbReference type="Ensembl" id="ENSACAP00000040076.1"/>
    </source>
</evidence>
<dbReference type="InParanoid" id="A0A803TXY6"/>
<evidence type="ECO:0000313" key="3">
    <source>
        <dbReference type="Proteomes" id="UP000001646"/>
    </source>
</evidence>
<reference evidence="2 3" key="1">
    <citation type="submission" date="2009-12" db="EMBL/GenBank/DDBJ databases">
        <title>The Genome Sequence of Anolis carolinensis (Green Anole Lizard).</title>
        <authorList>
            <consortium name="The Genome Sequencing Platform"/>
            <person name="Di Palma F."/>
            <person name="Alfoldi J."/>
            <person name="Heiman D."/>
            <person name="Young S."/>
            <person name="Grabherr M."/>
            <person name="Johnson J."/>
            <person name="Lander E.S."/>
            <person name="Lindblad-Toh K."/>
        </authorList>
    </citation>
    <scope>NUCLEOTIDE SEQUENCE [LARGE SCALE GENOMIC DNA]</scope>
    <source>
        <strain evidence="2 3">JBL SC #1</strain>
    </source>
</reference>
<sequence length="50" mass="5396">MAFMEKLPAGKVLLDDTTPLAAVVEASQSLHSHTVRGEGKGRNAGYKYSY</sequence>
<organism evidence="2 3">
    <name type="scientific">Anolis carolinensis</name>
    <name type="common">Green anole</name>
    <name type="synonym">American chameleon</name>
    <dbReference type="NCBI Taxonomy" id="28377"/>
    <lineage>
        <taxon>Eukaryota</taxon>
        <taxon>Metazoa</taxon>
        <taxon>Chordata</taxon>
        <taxon>Craniata</taxon>
        <taxon>Vertebrata</taxon>
        <taxon>Euteleostomi</taxon>
        <taxon>Lepidosauria</taxon>
        <taxon>Squamata</taxon>
        <taxon>Bifurcata</taxon>
        <taxon>Unidentata</taxon>
        <taxon>Episquamata</taxon>
        <taxon>Toxicofera</taxon>
        <taxon>Iguania</taxon>
        <taxon>Dactyloidae</taxon>
        <taxon>Anolis</taxon>
    </lineage>
</organism>
<dbReference type="Proteomes" id="UP000001646">
    <property type="component" value="Chromosome 2"/>
</dbReference>
<dbReference type="GeneTree" id="ENSGT01030000237505"/>
<keyword evidence="3" id="KW-1185">Reference proteome</keyword>